<gene>
    <name evidence="2" type="ORF">HK097_002757</name>
</gene>
<dbReference type="AlphaFoldDB" id="A0AAD5SH20"/>
<accession>A0AAD5SH20</accession>
<keyword evidence="1" id="KW-0812">Transmembrane</keyword>
<feature type="non-terminal residue" evidence="2">
    <location>
        <position position="211"/>
    </location>
</feature>
<evidence type="ECO:0000256" key="1">
    <source>
        <dbReference type="SAM" id="Phobius"/>
    </source>
</evidence>
<organism evidence="2 3">
    <name type="scientific">Rhizophlyctis rosea</name>
    <dbReference type="NCBI Taxonomy" id="64517"/>
    <lineage>
        <taxon>Eukaryota</taxon>
        <taxon>Fungi</taxon>
        <taxon>Fungi incertae sedis</taxon>
        <taxon>Chytridiomycota</taxon>
        <taxon>Chytridiomycota incertae sedis</taxon>
        <taxon>Chytridiomycetes</taxon>
        <taxon>Rhizophlyctidales</taxon>
        <taxon>Rhizophlyctidaceae</taxon>
        <taxon>Rhizophlyctis</taxon>
    </lineage>
</organism>
<evidence type="ECO:0000313" key="3">
    <source>
        <dbReference type="Proteomes" id="UP001212841"/>
    </source>
</evidence>
<keyword evidence="3" id="KW-1185">Reference proteome</keyword>
<feature type="transmembrane region" description="Helical" evidence="1">
    <location>
        <begin position="12"/>
        <end position="34"/>
    </location>
</feature>
<reference evidence="2" key="1">
    <citation type="submission" date="2020-05" db="EMBL/GenBank/DDBJ databases">
        <title>Phylogenomic resolution of chytrid fungi.</title>
        <authorList>
            <person name="Stajich J.E."/>
            <person name="Amses K."/>
            <person name="Simmons R."/>
            <person name="Seto K."/>
            <person name="Myers J."/>
            <person name="Bonds A."/>
            <person name="Quandt C.A."/>
            <person name="Barry K."/>
            <person name="Liu P."/>
            <person name="Grigoriev I."/>
            <person name="Longcore J.E."/>
            <person name="James T.Y."/>
        </authorList>
    </citation>
    <scope>NUCLEOTIDE SEQUENCE</scope>
    <source>
        <strain evidence="2">JEL0318</strain>
    </source>
</reference>
<evidence type="ECO:0000313" key="2">
    <source>
        <dbReference type="EMBL" id="KAJ3054066.1"/>
    </source>
</evidence>
<dbReference type="Proteomes" id="UP001212841">
    <property type="component" value="Unassembled WGS sequence"/>
</dbReference>
<comment type="caution">
    <text evidence="2">The sequence shown here is derived from an EMBL/GenBank/DDBJ whole genome shotgun (WGS) entry which is preliminary data.</text>
</comment>
<proteinExistence type="predicted"/>
<keyword evidence="1" id="KW-1133">Transmembrane helix</keyword>
<dbReference type="EMBL" id="JADGJD010000161">
    <property type="protein sequence ID" value="KAJ3054066.1"/>
    <property type="molecule type" value="Genomic_DNA"/>
</dbReference>
<feature type="transmembrane region" description="Helical" evidence="1">
    <location>
        <begin position="99"/>
        <end position="117"/>
    </location>
</feature>
<sequence>MITKYWDTHLLSAARTAVLLLDLMFAVYFLWPLIAASLAKIFPRLASTEGTHAYAVERLRKRFLVRDLLLLAFANIVPSAWTITILLNSNWQAGLNYDFQSYGFVWQIIILDMYLFAAGQTAGSQIDPDLTHTLTSLSAHNDGADRRTVLHEESYYLPKRKPSTKQKEWENHDGLRADVGYRMTYAVAVPAHSRSDRGRTGTLWETLQAGT</sequence>
<protein>
    <submittedName>
        <fullName evidence="2">Uncharacterized protein</fullName>
    </submittedName>
</protein>
<keyword evidence="1" id="KW-0472">Membrane</keyword>
<name>A0AAD5SH20_9FUNG</name>
<feature type="transmembrane region" description="Helical" evidence="1">
    <location>
        <begin position="68"/>
        <end position="87"/>
    </location>
</feature>